<dbReference type="AlphaFoldDB" id="A0AAD8C4X2"/>
<dbReference type="EMBL" id="JASAOG010000011">
    <property type="protein sequence ID" value="KAK0066355.1"/>
    <property type="molecule type" value="Genomic_DNA"/>
</dbReference>
<sequence length="446" mass="50270">MDTSDTLVRYPIPGLAGQSKPFPGCGRCTCYSFWEPQVEKGLKLIEEGLDSEHIPWVMRTKKLLIAFILGYWLLRQTAAFLFPNMSRGSSTQEVTEFCYSDGYIPGQDVITVNGHIYLMMSEMEIPPLSVYVKSETDDSKQLVCVLDFLVPSSVTCVLKKETRKTGDPDPSKIMYTFNINVHVTPDWNNCRLIIEHRTKDAPWDYISSVIRVHPLPLLGVKINGAQLNAHECRFGTDVGSELLVVFCVENLQVPRLEVSWENEHGVIEENGCITRNLKHTKADEWLQFVFLDNCHNDGSISCRIVDKESNLVNIVNETVTQKMDEPTESDTSKYGWILFMLPLLISSLFALAGLLCFALSYRASKRKESIVSDDESIIKPPPVTARSKAPLQTAIAPSQTSQKQSPRSFSMLESNKGPQSHQRKTVDKKTGHLIRHSPVTLIHFFS</sequence>
<feature type="transmembrane region" description="Helical" evidence="2">
    <location>
        <begin position="334"/>
        <end position="359"/>
    </location>
</feature>
<reference evidence="3" key="1">
    <citation type="journal article" date="2023" name="PLoS Negl. Trop. Dis.">
        <title>A genome sequence for Biomphalaria pfeifferi, the major vector snail for the human-infecting parasite Schistosoma mansoni.</title>
        <authorList>
            <person name="Bu L."/>
            <person name="Lu L."/>
            <person name="Laidemitt M.R."/>
            <person name="Zhang S.M."/>
            <person name="Mutuku M."/>
            <person name="Mkoji G."/>
            <person name="Steinauer M."/>
            <person name="Loker E.S."/>
        </authorList>
    </citation>
    <scope>NUCLEOTIDE SEQUENCE</scope>
    <source>
        <strain evidence="3">KasaAsao</strain>
    </source>
</reference>
<gene>
    <name evidence="3" type="ORF">Bpfe_004476</name>
</gene>
<comment type="caution">
    <text evidence="3">The sequence shown here is derived from an EMBL/GenBank/DDBJ whole genome shotgun (WGS) entry which is preliminary data.</text>
</comment>
<evidence type="ECO:0000256" key="1">
    <source>
        <dbReference type="SAM" id="MobiDB-lite"/>
    </source>
</evidence>
<keyword evidence="4" id="KW-1185">Reference proteome</keyword>
<dbReference type="Proteomes" id="UP001233172">
    <property type="component" value="Unassembled WGS sequence"/>
</dbReference>
<keyword evidence="2" id="KW-0812">Transmembrane</keyword>
<organism evidence="3 4">
    <name type="scientific">Biomphalaria pfeifferi</name>
    <name type="common">Bloodfluke planorb</name>
    <name type="synonym">Freshwater snail</name>
    <dbReference type="NCBI Taxonomy" id="112525"/>
    <lineage>
        <taxon>Eukaryota</taxon>
        <taxon>Metazoa</taxon>
        <taxon>Spiralia</taxon>
        <taxon>Lophotrochozoa</taxon>
        <taxon>Mollusca</taxon>
        <taxon>Gastropoda</taxon>
        <taxon>Heterobranchia</taxon>
        <taxon>Euthyneura</taxon>
        <taxon>Panpulmonata</taxon>
        <taxon>Hygrophila</taxon>
        <taxon>Lymnaeoidea</taxon>
        <taxon>Planorbidae</taxon>
        <taxon>Biomphalaria</taxon>
    </lineage>
</organism>
<accession>A0AAD8C4X2</accession>
<keyword evidence="2" id="KW-1133">Transmembrane helix</keyword>
<feature type="compositionally biased region" description="Polar residues" evidence="1">
    <location>
        <begin position="395"/>
        <end position="420"/>
    </location>
</feature>
<proteinExistence type="predicted"/>
<evidence type="ECO:0000256" key="2">
    <source>
        <dbReference type="SAM" id="Phobius"/>
    </source>
</evidence>
<evidence type="ECO:0000313" key="4">
    <source>
        <dbReference type="Proteomes" id="UP001233172"/>
    </source>
</evidence>
<protein>
    <submittedName>
        <fullName evidence="3">Uncharacterized protein</fullName>
    </submittedName>
</protein>
<name>A0AAD8C4X2_BIOPF</name>
<evidence type="ECO:0000313" key="3">
    <source>
        <dbReference type="EMBL" id="KAK0066355.1"/>
    </source>
</evidence>
<feature type="region of interest" description="Disordered" evidence="1">
    <location>
        <begin position="372"/>
        <end position="430"/>
    </location>
</feature>
<keyword evidence="2" id="KW-0472">Membrane</keyword>
<reference evidence="3" key="2">
    <citation type="submission" date="2023-04" db="EMBL/GenBank/DDBJ databases">
        <authorList>
            <person name="Bu L."/>
            <person name="Lu L."/>
            <person name="Laidemitt M.R."/>
            <person name="Zhang S.M."/>
            <person name="Mutuku M."/>
            <person name="Mkoji G."/>
            <person name="Steinauer M."/>
            <person name="Loker E.S."/>
        </authorList>
    </citation>
    <scope>NUCLEOTIDE SEQUENCE</scope>
    <source>
        <strain evidence="3">KasaAsao</strain>
        <tissue evidence="3">Whole Snail</tissue>
    </source>
</reference>